<dbReference type="Proteomes" id="UP001302602">
    <property type="component" value="Unassembled WGS sequence"/>
</dbReference>
<gene>
    <name evidence="1" type="ORF">N657DRAFT_667757</name>
</gene>
<protein>
    <submittedName>
        <fullName evidence="1">Uncharacterized protein</fullName>
    </submittedName>
</protein>
<sequence length="377" mass="41663">MSLSMRSQSRSYVRHEAFLHAITDREHTKFVGGTALPGGDFVLGYDHLIPSAYLSSSRRTLLNSKPRTVSRGLDKSSPRDAADFHLVLPMIARFHRLATNGCPACSRAGMQRLETELYADLDKQTTICIRGVSVYGQAGVLAQNLEHCLEPSSHDPGSHHLISVSLVALLRLCDEQKIQDWANTGGHFVQLEWTFPGSNYPKFTTRHALNKSETLGRLSFSGGIGWAQRMLETAKELDLTNPPARGQPRPSTWDPVGLHGGPKMPLQLPPLTCWVNQSSFPGSLMDFVPRLEFMDGASKETCSDTGTSHASSDLGDNMEGYLTSDFLHGVELADSPLIREQLRNDSLRRQRAGAELIVHTNRIITSHWAAVPQSKDR</sequence>
<organism evidence="1 2">
    <name type="scientific">Parathielavia appendiculata</name>
    <dbReference type="NCBI Taxonomy" id="2587402"/>
    <lineage>
        <taxon>Eukaryota</taxon>
        <taxon>Fungi</taxon>
        <taxon>Dikarya</taxon>
        <taxon>Ascomycota</taxon>
        <taxon>Pezizomycotina</taxon>
        <taxon>Sordariomycetes</taxon>
        <taxon>Sordariomycetidae</taxon>
        <taxon>Sordariales</taxon>
        <taxon>Chaetomiaceae</taxon>
        <taxon>Parathielavia</taxon>
    </lineage>
</organism>
<reference evidence="1" key="1">
    <citation type="journal article" date="2023" name="Mol. Phylogenet. Evol.">
        <title>Genome-scale phylogeny and comparative genomics of the fungal order Sordariales.</title>
        <authorList>
            <person name="Hensen N."/>
            <person name="Bonometti L."/>
            <person name="Westerberg I."/>
            <person name="Brannstrom I.O."/>
            <person name="Guillou S."/>
            <person name="Cros-Aarteil S."/>
            <person name="Calhoun S."/>
            <person name="Haridas S."/>
            <person name="Kuo A."/>
            <person name="Mondo S."/>
            <person name="Pangilinan J."/>
            <person name="Riley R."/>
            <person name="LaButti K."/>
            <person name="Andreopoulos B."/>
            <person name="Lipzen A."/>
            <person name="Chen C."/>
            <person name="Yan M."/>
            <person name="Daum C."/>
            <person name="Ng V."/>
            <person name="Clum A."/>
            <person name="Steindorff A."/>
            <person name="Ohm R.A."/>
            <person name="Martin F."/>
            <person name="Silar P."/>
            <person name="Natvig D.O."/>
            <person name="Lalanne C."/>
            <person name="Gautier V."/>
            <person name="Ament-Velasquez S.L."/>
            <person name="Kruys A."/>
            <person name="Hutchinson M.I."/>
            <person name="Powell A.J."/>
            <person name="Barry K."/>
            <person name="Miller A.N."/>
            <person name="Grigoriev I.V."/>
            <person name="Debuchy R."/>
            <person name="Gladieux P."/>
            <person name="Hiltunen Thoren M."/>
            <person name="Johannesson H."/>
        </authorList>
    </citation>
    <scope>NUCLEOTIDE SEQUENCE</scope>
    <source>
        <strain evidence="1">CBS 731.68</strain>
    </source>
</reference>
<evidence type="ECO:0000313" key="2">
    <source>
        <dbReference type="Proteomes" id="UP001302602"/>
    </source>
</evidence>
<reference evidence="1" key="2">
    <citation type="submission" date="2023-05" db="EMBL/GenBank/DDBJ databases">
        <authorList>
            <consortium name="Lawrence Berkeley National Laboratory"/>
            <person name="Steindorff A."/>
            <person name="Hensen N."/>
            <person name="Bonometti L."/>
            <person name="Westerberg I."/>
            <person name="Brannstrom I.O."/>
            <person name="Guillou S."/>
            <person name="Cros-Aarteil S."/>
            <person name="Calhoun S."/>
            <person name="Haridas S."/>
            <person name="Kuo A."/>
            <person name="Mondo S."/>
            <person name="Pangilinan J."/>
            <person name="Riley R."/>
            <person name="Labutti K."/>
            <person name="Andreopoulos B."/>
            <person name="Lipzen A."/>
            <person name="Chen C."/>
            <person name="Yanf M."/>
            <person name="Daum C."/>
            <person name="Ng V."/>
            <person name="Clum A."/>
            <person name="Ohm R."/>
            <person name="Martin F."/>
            <person name="Silar P."/>
            <person name="Natvig D."/>
            <person name="Lalanne C."/>
            <person name="Gautier V."/>
            <person name="Ament-Velasquez S.L."/>
            <person name="Kruys A."/>
            <person name="Hutchinson M.I."/>
            <person name="Powell A.J."/>
            <person name="Barry K."/>
            <person name="Miller A.N."/>
            <person name="Grigoriev I.V."/>
            <person name="Debuchy R."/>
            <person name="Gladieux P."/>
            <person name="Thoren M.H."/>
            <person name="Johannesson H."/>
        </authorList>
    </citation>
    <scope>NUCLEOTIDE SEQUENCE</scope>
    <source>
        <strain evidence="1">CBS 731.68</strain>
    </source>
</reference>
<proteinExistence type="predicted"/>
<evidence type="ECO:0000313" key="1">
    <source>
        <dbReference type="EMBL" id="KAK4128522.1"/>
    </source>
</evidence>
<name>A0AAN6U8P5_9PEZI</name>
<comment type="caution">
    <text evidence="1">The sequence shown here is derived from an EMBL/GenBank/DDBJ whole genome shotgun (WGS) entry which is preliminary data.</text>
</comment>
<dbReference type="GeneID" id="87832189"/>
<dbReference type="EMBL" id="MU853223">
    <property type="protein sequence ID" value="KAK4128522.1"/>
    <property type="molecule type" value="Genomic_DNA"/>
</dbReference>
<accession>A0AAN6U8P5</accession>
<dbReference type="RefSeq" id="XP_062652293.1">
    <property type="nucleotide sequence ID" value="XM_062795420.1"/>
</dbReference>
<dbReference type="AlphaFoldDB" id="A0AAN6U8P5"/>
<keyword evidence="2" id="KW-1185">Reference proteome</keyword>